<proteinExistence type="predicted"/>
<dbReference type="Proteomes" id="UP000321569">
    <property type="component" value="Unassembled WGS sequence"/>
</dbReference>
<dbReference type="EMBL" id="BKAM01000040">
    <property type="protein sequence ID" value="GEP72934.1"/>
    <property type="molecule type" value="Genomic_DNA"/>
</dbReference>
<evidence type="ECO:0000256" key="1">
    <source>
        <dbReference type="SAM" id="Phobius"/>
    </source>
</evidence>
<gene>
    <name evidence="2" type="ORF">LRA02_18020</name>
</gene>
<evidence type="ECO:0000313" key="3">
    <source>
        <dbReference type="Proteomes" id="UP000321569"/>
    </source>
</evidence>
<sequence>MKIMRYSFSIRGVLDEHNLQVVNRIATNGFMYLWIYTAVANIVMLFLPEAMITHSFTIGFVFINILVGFGGVSMYMSHQISKMKLNYQEVSKDEYPNAVRRAYRHGAWWGLLYGIYVYLITAPFNGFASWFTIGLTLFIIIVSWTSDTQREIGHIVKIH</sequence>
<dbReference type="RefSeq" id="WP_235809045.1">
    <property type="nucleotide sequence ID" value="NZ_BKAM01000040.1"/>
</dbReference>
<dbReference type="STRING" id="1423795.FD12_GL000839"/>
<name>A0A512PP18_9LACO</name>
<dbReference type="AlphaFoldDB" id="A0A512PP18"/>
<feature type="transmembrane region" description="Helical" evidence="1">
    <location>
        <begin position="21"/>
        <end position="46"/>
    </location>
</feature>
<feature type="transmembrane region" description="Helical" evidence="1">
    <location>
        <begin position="102"/>
        <end position="121"/>
    </location>
</feature>
<feature type="transmembrane region" description="Helical" evidence="1">
    <location>
        <begin position="127"/>
        <end position="145"/>
    </location>
</feature>
<reference evidence="2 3" key="1">
    <citation type="submission" date="2019-07" db="EMBL/GenBank/DDBJ databases">
        <title>Whole genome shotgun sequence of Lactobacillus rapi NBRC 109618.</title>
        <authorList>
            <person name="Hosoyama A."/>
            <person name="Uohara A."/>
            <person name="Ohji S."/>
            <person name="Ichikawa N."/>
        </authorList>
    </citation>
    <scope>NUCLEOTIDE SEQUENCE [LARGE SCALE GENOMIC DNA]</scope>
    <source>
        <strain evidence="2 3">NBRC 109618</strain>
    </source>
</reference>
<dbReference type="Pfam" id="PF11683">
    <property type="entry name" value="DUF3278"/>
    <property type="match status" value="1"/>
</dbReference>
<feature type="transmembrane region" description="Helical" evidence="1">
    <location>
        <begin position="52"/>
        <end position="76"/>
    </location>
</feature>
<organism evidence="2 3">
    <name type="scientific">Lentilactobacillus rapi</name>
    <dbReference type="NCBI Taxonomy" id="481723"/>
    <lineage>
        <taxon>Bacteria</taxon>
        <taxon>Bacillati</taxon>
        <taxon>Bacillota</taxon>
        <taxon>Bacilli</taxon>
        <taxon>Lactobacillales</taxon>
        <taxon>Lactobacillaceae</taxon>
        <taxon>Lentilactobacillus</taxon>
    </lineage>
</organism>
<keyword evidence="1" id="KW-0812">Transmembrane</keyword>
<evidence type="ECO:0000313" key="2">
    <source>
        <dbReference type="EMBL" id="GEP72934.1"/>
    </source>
</evidence>
<comment type="caution">
    <text evidence="2">The sequence shown here is derived from an EMBL/GenBank/DDBJ whole genome shotgun (WGS) entry which is preliminary data.</text>
</comment>
<keyword evidence="1" id="KW-1133">Transmembrane helix</keyword>
<accession>A0A512PP18</accession>
<protein>
    <recommendedName>
        <fullName evidence="4">DUF3278 domain-containing protein</fullName>
    </recommendedName>
</protein>
<keyword evidence="1" id="KW-0472">Membrane</keyword>
<dbReference type="InterPro" id="IPR021697">
    <property type="entry name" value="DUF3278"/>
</dbReference>
<evidence type="ECO:0008006" key="4">
    <source>
        <dbReference type="Google" id="ProtNLM"/>
    </source>
</evidence>